<dbReference type="OrthoDB" id="10006218at2759"/>
<dbReference type="PANTHER" id="PTHR32026:SF10">
    <property type="entry name" value="METHYLTRANSFERASE-LIKE PROTEIN 24-RELATED"/>
    <property type="match status" value="1"/>
</dbReference>
<keyword evidence="3" id="KW-1185">Reference proteome</keyword>
<dbReference type="EMBL" id="KV417489">
    <property type="protein sequence ID" value="KZP31447.1"/>
    <property type="molecule type" value="Genomic_DNA"/>
</dbReference>
<proteinExistence type="predicted"/>
<dbReference type="Gene3D" id="3.40.50.150">
    <property type="entry name" value="Vaccinia Virus protein VP39"/>
    <property type="match status" value="1"/>
</dbReference>
<dbReference type="Proteomes" id="UP000076532">
    <property type="component" value="Unassembled WGS sequence"/>
</dbReference>
<feature type="domain" description="Methyltransferase" evidence="1">
    <location>
        <begin position="102"/>
        <end position="292"/>
    </location>
</feature>
<evidence type="ECO:0000259" key="1">
    <source>
        <dbReference type="Pfam" id="PF13383"/>
    </source>
</evidence>
<sequence>MLSRHHILSNPRASASILLAVTALTLVLLWSTLYGDLQSFQTLVAFRRPYVSTADRIDRSELLYEGTVKQRWHMIDKYGPKVTDIASFPDPETGYPYTLWDFFHSSFNCPHSVRRIGVPDDGGKWVCGVERLVEQHHSCVVYSFGVNNESSFEPELLSELPHCQLYGYDFNVSSFGPEIETNFSLASRSHFFPYALGNTTNTNEHPPTYTLTALMKANDHTFIDLLKIDIEGAEFESLAEMIQSSSSVLPFGQLQLEIHALNSEYAKFPKFLEWWESPEKAGLRPFWTETNLGHVNLDRSALPDVTEYSFINIKGRHALIMDDY</sequence>
<dbReference type="Pfam" id="PF13383">
    <property type="entry name" value="Methyltransf_22"/>
    <property type="match status" value="1"/>
</dbReference>
<dbReference type="STRING" id="436010.A0A166U8X1"/>
<evidence type="ECO:0000313" key="3">
    <source>
        <dbReference type="Proteomes" id="UP000076532"/>
    </source>
</evidence>
<dbReference type="InterPro" id="IPR029063">
    <property type="entry name" value="SAM-dependent_MTases_sf"/>
</dbReference>
<dbReference type="SUPFAM" id="SSF53335">
    <property type="entry name" value="S-adenosyl-L-methionine-dependent methyltransferases"/>
    <property type="match status" value="1"/>
</dbReference>
<name>A0A166U8X1_9AGAM</name>
<protein>
    <recommendedName>
        <fullName evidence="1">Methyltransferase domain-containing protein</fullName>
    </recommendedName>
</protein>
<dbReference type="InterPro" id="IPR026913">
    <property type="entry name" value="METTL24"/>
</dbReference>
<dbReference type="InterPro" id="IPR025714">
    <property type="entry name" value="Methyltranfer_dom"/>
</dbReference>
<gene>
    <name evidence="2" type="ORF">FIBSPDRAFT_813653</name>
</gene>
<reference evidence="2 3" key="1">
    <citation type="journal article" date="2016" name="Mol. Biol. Evol.">
        <title>Comparative Genomics of Early-Diverging Mushroom-Forming Fungi Provides Insights into the Origins of Lignocellulose Decay Capabilities.</title>
        <authorList>
            <person name="Nagy L.G."/>
            <person name="Riley R."/>
            <person name="Tritt A."/>
            <person name="Adam C."/>
            <person name="Daum C."/>
            <person name="Floudas D."/>
            <person name="Sun H."/>
            <person name="Yadav J.S."/>
            <person name="Pangilinan J."/>
            <person name="Larsson K.H."/>
            <person name="Matsuura K."/>
            <person name="Barry K."/>
            <person name="Labutti K."/>
            <person name="Kuo R."/>
            <person name="Ohm R.A."/>
            <person name="Bhattacharya S.S."/>
            <person name="Shirouzu T."/>
            <person name="Yoshinaga Y."/>
            <person name="Martin F.M."/>
            <person name="Grigoriev I.V."/>
            <person name="Hibbett D.S."/>
        </authorList>
    </citation>
    <scope>NUCLEOTIDE SEQUENCE [LARGE SCALE GENOMIC DNA]</scope>
    <source>
        <strain evidence="2 3">CBS 109695</strain>
    </source>
</reference>
<dbReference type="AlphaFoldDB" id="A0A166U8X1"/>
<dbReference type="PANTHER" id="PTHR32026">
    <property type="entry name" value="METHYLTRANSFERASE-LIKE PROTEIN 24"/>
    <property type="match status" value="1"/>
</dbReference>
<accession>A0A166U8X1</accession>
<evidence type="ECO:0000313" key="2">
    <source>
        <dbReference type="EMBL" id="KZP31447.1"/>
    </source>
</evidence>
<organism evidence="2 3">
    <name type="scientific">Athelia psychrophila</name>
    <dbReference type="NCBI Taxonomy" id="1759441"/>
    <lineage>
        <taxon>Eukaryota</taxon>
        <taxon>Fungi</taxon>
        <taxon>Dikarya</taxon>
        <taxon>Basidiomycota</taxon>
        <taxon>Agaricomycotina</taxon>
        <taxon>Agaricomycetes</taxon>
        <taxon>Agaricomycetidae</taxon>
        <taxon>Atheliales</taxon>
        <taxon>Atheliaceae</taxon>
        <taxon>Athelia</taxon>
    </lineage>
</organism>